<keyword evidence="3" id="KW-0804">Transcription</keyword>
<gene>
    <name evidence="5" type="ORF">D7S89_26185</name>
</gene>
<dbReference type="PANTHER" id="PTHR44688:SF16">
    <property type="entry name" value="DNA-BINDING TRANSCRIPTIONAL ACTIVATOR DEVR_DOSR"/>
    <property type="match status" value="1"/>
</dbReference>
<dbReference type="SUPFAM" id="SSF46894">
    <property type="entry name" value="C-terminal effector domain of the bipartite response regulators"/>
    <property type="match status" value="1"/>
</dbReference>
<dbReference type="EMBL" id="RBZV01000021">
    <property type="protein sequence ID" value="RKP43435.1"/>
    <property type="molecule type" value="Genomic_DNA"/>
</dbReference>
<dbReference type="Proteomes" id="UP000280434">
    <property type="component" value="Unassembled WGS sequence"/>
</dbReference>
<comment type="caution">
    <text evidence="5">The sequence shown here is derived from an EMBL/GenBank/DDBJ whole genome shotgun (WGS) entry which is preliminary data.</text>
</comment>
<dbReference type="InterPro" id="IPR000792">
    <property type="entry name" value="Tscrpt_reg_LuxR_C"/>
</dbReference>
<dbReference type="AlphaFoldDB" id="A0A494WY15"/>
<dbReference type="PROSITE" id="PS00622">
    <property type="entry name" value="HTH_LUXR_1"/>
    <property type="match status" value="1"/>
</dbReference>
<organism evidence="5 6">
    <name type="scientific">Trinickia fusca</name>
    <dbReference type="NCBI Taxonomy" id="2419777"/>
    <lineage>
        <taxon>Bacteria</taxon>
        <taxon>Pseudomonadati</taxon>
        <taxon>Pseudomonadota</taxon>
        <taxon>Betaproteobacteria</taxon>
        <taxon>Burkholderiales</taxon>
        <taxon>Burkholderiaceae</taxon>
        <taxon>Trinickia</taxon>
    </lineage>
</organism>
<keyword evidence="6" id="KW-1185">Reference proteome</keyword>
<dbReference type="Pfam" id="PF00196">
    <property type="entry name" value="GerE"/>
    <property type="match status" value="1"/>
</dbReference>
<dbReference type="GO" id="GO:0003677">
    <property type="term" value="F:DNA binding"/>
    <property type="evidence" value="ECO:0007669"/>
    <property type="project" value="UniProtKB-KW"/>
</dbReference>
<keyword evidence="1" id="KW-0805">Transcription regulation</keyword>
<accession>A0A494WY15</accession>
<evidence type="ECO:0000259" key="4">
    <source>
        <dbReference type="PROSITE" id="PS50043"/>
    </source>
</evidence>
<dbReference type="OrthoDB" id="9774661at2"/>
<dbReference type="InterPro" id="IPR016032">
    <property type="entry name" value="Sig_transdc_resp-reg_C-effctor"/>
</dbReference>
<evidence type="ECO:0000313" key="5">
    <source>
        <dbReference type="EMBL" id="RKP43435.1"/>
    </source>
</evidence>
<dbReference type="GO" id="GO:0006355">
    <property type="term" value="P:regulation of DNA-templated transcription"/>
    <property type="evidence" value="ECO:0007669"/>
    <property type="project" value="InterPro"/>
</dbReference>
<dbReference type="PRINTS" id="PR00038">
    <property type="entry name" value="HTHLUXR"/>
</dbReference>
<evidence type="ECO:0000313" key="6">
    <source>
        <dbReference type="Proteomes" id="UP000280434"/>
    </source>
</evidence>
<name>A0A494WY15_9BURK</name>
<evidence type="ECO:0000256" key="1">
    <source>
        <dbReference type="ARBA" id="ARBA00023015"/>
    </source>
</evidence>
<feature type="domain" description="HTH luxR-type" evidence="4">
    <location>
        <begin position="98"/>
        <end position="163"/>
    </location>
</feature>
<dbReference type="PROSITE" id="PS50043">
    <property type="entry name" value="HTH_LUXR_2"/>
    <property type="match status" value="1"/>
</dbReference>
<proteinExistence type="predicted"/>
<dbReference type="InterPro" id="IPR036388">
    <property type="entry name" value="WH-like_DNA-bd_sf"/>
</dbReference>
<dbReference type="SMART" id="SM00421">
    <property type="entry name" value="HTH_LUXR"/>
    <property type="match status" value="1"/>
</dbReference>
<reference evidence="5 6" key="1">
    <citation type="submission" date="2018-10" db="EMBL/GenBank/DDBJ databases">
        <title>Paraburkholderia sp. 7MK8-2, isolated from soil.</title>
        <authorList>
            <person name="Gao Z.-H."/>
            <person name="Qiu L.-H."/>
        </authorList>
    </citation>
    <scope>NUCLEOTIDE SEQUENCE [LARGE SCALE GENOMIC DNA]</scope>
    <source>
        <strain evidence="5 6">7MK8-2</strain>
    </source>
</reference>
<evidence type="ECO:0000256" key="2">
    <source>
        <dbReference type="ARBA" id="ARBA00023125"/>
    </source>
</evidence>
<keyword evidence="2" id="KW-0238">DNA-binding</keyword>
<dbReference type="Gene3D" id="1.10.10.10">
    <property type="entry name" value="Winged helix-like DNA-binding domain superfamily/Winged helix DNA-binding domain"/>
    <property type="match status" value="1"/>
</dbReference>
<evidence type="ECO:0000256" key="3">
    <source>
        <dbReference type="ARBA" id="ARBA00023163"/>
    </source>
</evidence>
<dbReference type="PANTHER" id="PTHR44688">
    <property type="entry name" value="DNA-BINDING TRANSCRIPTIONAL ACTIVATOR DEVR_DOSR"/>
    <property type="match status" value="1"/>
</dbReference>
<dbReference type="CDD" id="cd06170">
    <property type="entry name" value="LuxR_C_like"/>
    <property type="match status" value="1"/>
</dbReference>
<sequence>MLPESGQEARRPHPYTLDNSCLEEAANSSCSICSLLSCREFLNAAVRSVLARTDRLLPSVRMANEASNLRVLLSFAEQNMEQLIKHENFVPPLPLRGDARGVSPLSERECEVLRWAAVGKTSCEIGMILGVTERTINFHVASAISKLNASNKTHAAVKAVILGIIAFN</sequence>
<protein>
    <submittedName>
        <fullName evidence="5">Helix-turn-helix transcriptional regulator</fullName>
    </submittedName>
</protein>